<evidence type="ECO:0000313" key="2">
    <source>
        <dbReference type="EMBL" id="MFE9601604.1"/>
    </source>
</evidence>
<keyword evidence="3" id="KW-1185">Reference proteome</keyword>
<feature type="compositionally biased region" description="Polar residues" evidence="1">
    <location>
        <begin position="1"/>
        <end position="14"/>
    </location>
</feature>
<name>A0ABW6M731_9ACTN</name>
<evidence type="ECO:0000256" key="1">
    <source>
        <dbReference type="SAM" id="MobiDB-lite"/>
    </source>
</evidence>
<dbReference type="Proteomes" id="UP001601303">
    <property type="component" value="Unassembled WGS sequence"/>
</dbReference>
<feature type="region of interest" description="Disordered" evidence="1">
    <location>
        <begin position="1"/>
        <end position="33"/>
    </location>
</feature>
<gene>
    <name evidence="2" type="ORF">ACFYNQ_23930</name>
</gene>
<comment type="caution">
    <text evidence="2">The sequence shown here is derived from an EMBL/GenBank/DDBJ whole genome shotgun (WGS) entry which is preliminary data.</text>
</comment>
<evidence type="ECO:0000313" key="3">
    <source>
        <dbReference type="Proteomes" id="UP001601303"/>
    </source>
</evidence>
<dbReference type="EMBL" id="JBIAHM010000008">
    <property type="protein sequence ID" value="MFE9601604.1"/>
    <property type="molecule type" value="Genomic_DNA"/>
</dbReference>
<accession>A0ABW6M731</accession>
<dbReference type="RefSeq" id="WP_388108948.1">
    <property type="nucleotide sequence ID" value="NZ_JBIAHM010000008.1"/>
</dbReference>
<sequence>MTFSDTPQFDGSSEPSLLPLLRRPDAPKPPLPVKELRGARAALRDNPKSQSGLDDAAASVITYGAADPHHLQTIVGTEGDTNLLVPKPVAGGKLWMVGIHQRYTDLGILPDIVNQRWAHRLLTAMDVGQPTTPAYSYDTLKAEDGTGRERPLAILTVRMADRKALAEAVTESMRQTHEAQGGRNDYTDSVLQQGIKEPMTLFVMRVEFDDKSEETYLVTGDGNSRLVSMWLARTGGDIYEAAAACVAAVIGSVDRKVPRTATDLRGDRRQVESMATRINRGLGEQTLTEATRREGHTFTFPATIVVGAELDDESPMDDLVVARDDLLANLHIRVTPWLDEAQNTQGMQRVYRHALAKAIVTAEEHKILTGAADPGQMHDLLGLPQHRLWSTAVHQQVVLADRATPMIDLLRQEFGIKRADRQLIGKRIGAMVLSAYRSSSTLDHALRTFDNGGTITDTVWKRNWTLTQGTNPMEVLDDILERALAEDQEAVAELTVLGGTAAILDTYITRDRGSKLGVKPENGKAPYRAVPTVLLDRLASTKGGLHMLHSIARAHVAARKEIVPKAFHTVNREIDGVAYRDGEPVIDAAGAQATLQHEWDLVWRADPERAETTIATTKKALRDAGKSGGTLPVPDHVKEQRALDQALTNATKAAQNLAVMATKDGRGAEVFGSYEAVTQMRARLKNLDDLIVAYGPKPPVPAMADATALLVNPDEDGDEE</sequence>
<proteinExistence type="predicted"/>
<organism evidence="2 3">
    <name type="scientific">Streptomyces hokutonensis</name>
    <dbReference type="NCBI Taxonomy" id="1306990"/>
    <lineage>
        <taxon>Bacteria</taxon>
        <taxon>Bacillati</taxon>
        <taxon>Actinomycetota</taxon>
        <taxon>Actinomycetes</taxon>
        <taxon>Kitasatosporales</taxon>
        <taxon>Streptomycetaceae</taxon>
        <taxon>Streptomyces</taxon>
    </lineage>
</organism>
<protein>
    <submittedName>
        <fullName evidence="2">Uncharacterized protein</fullName>
    </submittedName>
</protein>
<reference evidence="2 3" key="1">
    <citation type="submission" date="2024-10" db="EMBL/GenBank/DDBJ databases">
        <title>The Natural Products Discovery Center: Release of the First 8490 Sequenced Strains for Exploring Actinobacteria Biosynthetic Diversity.</title>
        <authorList>
            <person name="Kalkreuter E."/>
            <person name="Kautsar S.A."/>
            <person name="Yang D."/>
            <person name="Bader C.D."/>
            <person name="Teijaro C.N."/>
            <person name="Fluegel L."/>
            <person name="Davis C.M."/>
            <person name="Simpson J.R."/>
            <person name="Lauterbach L."/>
            <person name="Steele A.D."/>
            <person name="Gui C."/>
            <person name="Meng S."/>
            <person name="Li G."/>
            <person name="Viehrig K."/>
            <person name="Ye F."/>
            <person name="Su P."/>
            <person name="Kiefer A.F."/>
            <person name="Nichols A."/>
            <person name="Cepeda A.J."/>
            <person name="Yan W."/>
            <person name="Fan B."/>
            <person name="Jiang Y."/>
            <person name="Adhikari A."/>
            <person name="Zheng C.-J."/>
            <person name="Schuster L."/>
            <person name="Cowan T.M."/>
            <person name="Smanski M.J."/>
            <person name="Chevrette M.G."/>
            <person name="De Carvalho L.P.S."/>
            <person name="Shen B."/>
        </authorList>
    </citation>
    <scope>NUCLEOTIDE SEQUENCE [LARGE SCALE GENOMIC DNA]</scope>
    <source>
        <strain evidence="2 3">NPDC006488</strain>
    </source>
</reference>